<accession>A0ABV9DP76</accession>
<reference evidence="2" key="1">
    <citation type="journal article" date="2019" name="Int. J. Syst. Evol. Microbiol.">
        <title>The Global Catalogue of Microorganisms (GCM) 10K type strain sequencing project: providing services to taxonomists for standard genome sequencing and annotation.</title>
        <authorList>
            <consortium name="The Broad Institute Genomics Platform"/>
            <consortium name="The Broad Institute Genome Sequencing Center for Infectious Disease"/>
            <person name="Wu L."/>
            <person name="Ma J."/>
        </authorList>
    </citation>
    <scope>NUCLEOTIDE SEQUENCE [LARGE SCALE GENOMIC DNA]</scope>
    <source>
        <strain evidence="2">CGMCC 4.7426</strain>
    </source>
</reference>
<dbReference type="SUPFAM" id="SSF46689">
    <property type="entry name" value="Homeodomain-like"/>
    <property type="match status" value="1"/>
</dbReference>
<comment type="caution">
    <text evidence="1">The sequence shown here is derived from an EMBL/GenBank/DDBJ whole genome shotgun (WGS) entry which is preliminary data.</text>
</comment>
<organism evidence="1 2">
    <name type="scientific">Virgibacillus kekensis</name>
    <dbReference type="NCBI Taxonomy" id="202261"/>
    <lineage>
        <taxon>Bacteria</taxon>
        <taxon>Bacillati</taxon>
        <taxon>Bacillota</taxon>
        <taxon>Bacilli</taxon>
        <taxon>Bacillales</taxon>
        <taxon>Bacillaceae</taxon>
        <taxon>Virgibacillus</taxon>
    </lineage>
</organism>
<evidence type="ECO:0000313" key="1">
    <source>
        <dbReference type="EMBL" id="MFC4560223.1"/>
    </source>
</evidence>
<dbReference type="InterPro" id="IPR002514">
    <property type="entry name" value="Transposase_8"/>
</dbReference>
<protein>
    <submittedName>
        <fullName evidence="1">Helix-turn-helix domain-containing protein</fullName>
    </submittedName>
</protein>
<evidence type="ECO:0000313" key="2">
    <source>
        <dbReference type="Proteomes" id="UP001595989"/>
    </source>
</evidence>
<proteinExistence type="predicted"/>
<name>A0ABV9DP76_9BACI</name>
<dbReference type="Pfam" id="PF01527">
    <property type="entry name" value="HTH_Tnp_1"/>
    <property type="match status" value="1"/>
</dbReference>
<gene>
    <name evidence="1" type="ORF">ACFO3D_18870</name>
</gene>
<dbReference type="InterPro" id="IPR009057">
    <property type="entry name" value="Homeodomain-like_sf"/>
</dbReference>
<dbReference type="EMBL" id="JBHSFU010000016">
    <property type="protein sequence ID" value="MFC4560223.1"/>
    <property type="molecule type" value="Genomic_DNA"/>
</dbReference>
<keyword evidence="2" id="KW-1185">Reference proteome</keyword>
<dbReference type="Proteomes" id="UP001595989">
    <property type="component" value="Unassembled WGS sequence"/>
</dbReference>
<dbReference type="RefSeq" id="WP_390299970.1">
    <property type="nucleotide sequence ID" value="NZ_JBHSFU010000016.1"/>
</dbReference>
<sequence length="103" mass="11875">MPKKKIDVIENVKKKYVRLALESNRIASTAKSAGVDRATLRKWIKEYETGVRDEMESEGVNPLTPQTSRQELENKYEQAMKLLGEKELEVAMLREVLKKNDPL</sequence>
<dbReference type="Gene3D" id="1.10.10.60">
    <property type="entry name" value="Homeodomain-like"/>
    <property type="match status" value="1"/>
</dbReference>